<dbReference type="EMBL" id="FQZN01000005">
    <property type="protein sequence ID" value="SHI64464.1"/>
    <property type="molecule type" value="Genomic_DNA"/>
</dbReference>
<dbReference type="Gene3D" id="3.90.245.10">
    <property type="entry name" value="Ribonucleoside hydrolase-like"/>
    <property type="match status" value="1"/>
</dbReference>
<evidence type="ECO:0008006" key="4">
    <source>
        <dbReference type="Google" id="ProtNLM"/>
    </source>
</evidence>
<sequence length="398" mass="45119">MRKTALQTVWLALLLLALPCGQAAGQQQKTPVIVITDLYHPYQDPGDNMDLIMGFGLPDVDLKAVLLDITDAFRKDTADHPTLWRDSRGPREAGIIPVEQLSYIFNKKVPYGIGPLSMMKSEEDKMEYLPDYEQEAIRLLADVLKASKEPVEVLSFGSARLLAVAYNRNPALLKKKIRKIHLSAGTASKNHELGSDAGANAIPGGEWNVALDVFAFTRILKSDLPVAIYPCAGKDGGFVKDCNNTYWQLPDMEFTRKMHPRLQRYLDFAFNRKLQYDFLRAMDAGYPANMDISRYPKPFHVWESAIWLKATGREVVCTPEGEYRLVRKGETKQGDRLIKNELRPCRLDEIRDDGRFQFSYTGKQSGNKEIYYRPDPNENEKALQAVIPELYISISPNN</sequence>
<dbReference type="Proteomes" id="UP000184192">
    <property type="component" value="Unassembled WGS sequence"/>
</dbReference>
<evidence type="ECO:0000313" key="2">
    <source>
        <dbReference type="EMBL" id="SHI64464.1"/>
    </source>
</evidence>
<accession>A0A1M6CUI9</accession>
<evidence type="ECO:0000256" key="1">
    <source>
        <dbReference type="SAM" id="SignalP"/>
    </source>
</evidence>
<evidence type="ECO:0000313" key="3">
    <source>
        <dbReference type="Proteomes" id="UP000184192"/>
    </source>
</evidence>
<keyword evidence="1" id="KW-0732">Signal</keyword>
<organism evidence="2 3">
    <name type="scientific">Bacteroides stercorirosoris</name>
    <dbReference type="NCBI Taxonomy" id="871324"/>
    <lineage>
        <taxon>Bacteria</taxon>
        <taxon>Pseudomonadati</taxon>
        <taxon>Bacteroidota</taxon>
        <taxon>Bacteroidia</taxon>
        <taxon>Bacteroidales</taxon>
        <taxon>Bacteroidaceae</taxon>
        <taxon>Bacteroides</taxon>
    </lineage>
</organism>
<dbReference type="RefSeq" id="WP_073312956.1">
    <property type="nucleotide sequence ID" value="NZ_FQZN01000005.1"/>
</dbReference>
<reference evidence="3" key="1">
    <citation type="submission" date="2016-11" db="EMBL/GenBank/DDBJ databases">
        <authorList>
            <person name="Varghese N."/>
            <person name="Submissions S."/>
        </authorList>
    </citation>
    <scope>NUCLEOTIDE SEQUENCE [LARGE SCALE GENOMIC DNA]</scope>
    <source>
        <strain evidence="3">DSM 26884</strain>
    </source>
</reference>
<protein>
    <recommendedName>
        <fullName evidence="4">Inosine-uridine preferring nucleoside hydrolase</fullName>
    </recommendedName>
</protein>
<dbReference type="GO" id="GO:0016799">
    <property type="term" value="F:hydrolase activity, hydrolyzing N-glycosyl compounds"/>
    <property type="evidence" value="ECO:0007669"/>
    <property type="project" value="InterPro"/>
</dbReference>
<dbReference type="SUPFAM" id="SSF53590">
    <property type="entry name" value="Nucleoside hydrolase"/>
    <property type="match status" value="1"/>
</dbReference>
<proteinExistence type="predicted"/>
<dbReference type="GeneID" id="92711280"/>
<dbReference type="eggNOG" id="COG1957">
    <property type="taxonomic scope" value="Bacteria"/>
</dbReference>
<dbReference type="AlphaFoldDB" id="A0A1M6CUI9"/>
<feature type="signal peptide" evidence="1">
    <location>
        <begin position="1"/>
        <end position="23"/>
    </location>
</feature>
<name>A0A1M6CUI9_9BACE</name>
<feature type="chain" id="PRO_5012951743" description="Inosine-uridine preferring nucleoside hydrolase" evidence="1">
    <location>
        <begin position="24"/>
        <end position="398"/>
    </location>
</feature>
<dbReference type="InterPro" id="IPR036452">
    <property type="entry name" value="Ribo_hydro-like"/>
</dbReference>
<keyword evidence="3" id="KW-1185">Reference proteome</keyword>
<gene>
    <name evidence="2" type="ORF">SAMN05444350_10546</name>
</gene>